<keyword evidence="4 7" id="KW-0808">Transferase</keyword>
<gene>
    <name evidence="10" type="primary">plsC_2</name>
    <name evidence="10" type="ORF">CLORY_21750</name>
</gene>
<evidence type="ECO:0000256" key="1">
    <source>
        <dbReference type="ARBA" id="ARBA00005189"/>
    </source>
</evidence>
<dbReference type="EMBL" id="MZGV01000020">
    <property type="protein sequence ID" value="OPJ61675.1"/>
    <property type="molecule type" value="Genomic_DNA"/>
</dbReference>
<keyword evidence="7" id="KW-1208">Phospholipid metabolism</keyword>
<evidence type="ECO:0000313" key="10">
    <source>
        <dbReference type="EMBL" id="OPJ61675.1"/>
    </source>
</evidence>
<dbReference type="GO" id="GO:0016020">
    <property type="term" value="C:membrane"/>
    <property type="evidence" value="ECO:0007669"/>
    <property type="project" value="InterPro"/>
</dbReference>
<evidence type="ECO:0000256" key="5">
    <source>
        <dbReference type="ARBA" id="ARBA00023098"/>
    </source>
</evidence>
<dbReference type="EC" id="2.3.1.51" evidence="7"/>
<protein>
    <recommendedName>
        <fullName evidence="7">1-acyl-sn-glycerol-3-phosphate acyltransferase</fullName>
        <ecNumber evidence="7">2.3.1.51</ecNumber>
    </recommendedName>
</protein>
<dbReference type="STRING" id="1450648.CLORY_21750"/>
<comment type="caution">
    <text evidence="10">The sequence shown here is derived from an EMBL/GenBank/DDBJ whole genome shotgun (WGS) entry which is preliminary data.</text>
</comment>
<dbReference type="GO" id="GO:0006654">
    <property type="term" value="P:phosphatidic acid biosynthetic process"/>
    <property type="evidence" value="ECO:0007669"/>
    <property type="project" value="TreeGrafter"/>
</dbReference>
<evidence type="ECO:0000256" key="3">
    <source>
        <dbReference type="ARBA" id="ARBA00022516"/>
    </source>
</evidence>
<dbReference type="NCBIfam" id="TIGR00530">
    <property type="entry name" value="AGP_acyltrn"/>
    <property type="match status" value="1"/>
</dbReference>
<keyword evidence="3 7" id="KW-0444">Lipid biosynthesis</keyword>
<evidence type="ECO:0000256" key="4">
    <source>
        <dbReference type="ARBA" id="ARBA00022679"/>
    </source>
</evidence>
<evidence type="ECO:0000256" key="8">
    <source>
        <dbReference type="SAM" id="Phobius"/>
    </source>
</evidence>
<dbReference type="Pfam" id="PF01553">
    <property type="entry name" value="Acyltransferase"/>
    <property type="match status" value="1"/>
</dbReference>
<evidence type="ECO:0000256" key="2">
    <source>
        <dbReference type="ARBA" id="ARBA00008655"/>
    </source>
</evidence>
<dbReference type="InterPro" id="IPR002123">
    <property type="entry name" value="Plipid/glycerol_acylTrfase"/>
</dbReference>
<dbReference type="InterPro" id="IPR004552">
    <property type="entry name" value="AGP_acyltrans"/>
</dbReference>
<evidence type="ECO:0000256" key="7">
    <source>
        <dbReference type="RuleBase" id="RU361267"/>
    </source>
</evidence>
<proteinExistence type="inferred from homology"/>
<reference evidence="10 11" key="1">
    <citation type="submission" date="2017-03" db="EMBL/GenBank/DDBJ databases">
        <title>Genome sequence of Clostridium oryzae DSM 28571.</title>
        <authorList>
            <person name="Poehlein A."/>
            <person name="Daniel R."/>
        </authorList>
    </citation>
    <scope>NUCLEOTIDE SEQUENCE [LARGE SCALE GENOMIC DNA]</scope>
    <source>
        <strain evidence="10 11">DSM 28571</strain>
    </source>
</reference>
<keyword evidence="8" id="KW-0472">Membrane</keyword>
<comment type="similarity">
    <text evidence="2 7">Belongs to the 1-acyl-sn-glycerol-3-phosphate acyltransferase family.</text>
</comment>
<organism evidence="10 11">
    <name type="scientific">Clostridium oryzae</name>
    <dbReference type="NCBI Taxonomy" id="1450648"/>
    <lineage>
        <taxon>Bacteria</taxon>
        <taxon>Bacillati</taxon>
        <taxon>Bacillota</taxon>
        <taxon>Clostridia</taxon>
        <taxon>Eubacteriales</taxon>
        <taxon>Clostridiaceae</taxon>
        <taxon>Clostridium</taxon>
    </lineage>
</organism>
<dbReference type="SUPFAM" id="SSF69593">
    <property type="entry name" value="Glycerol-3-phosphate (1)-acyltransferase"/>
    <property type="match status" value="1"/>
</dbReference>
<dbReference type="PANTHER" id="PTHR10434">
    <property type="entry name" value="1-ACYL-SN-GLYCEROL-3-PHOSPHATE ACYLTRANSFERASE"/>
    <property type="match status" value="1"/>
</dbReference>
<keyword evidence="8" id="KW-0812">Transmembrane</keyword>
<feature type="transmembrane region" description="Helical" evidence="8">
    <location>
        <begin position="6"/>
        <end position="27"/>
    </location>
</feature>
<name>A0A1V4IPE5_9CLOT</name>
<dbReference type="Proteomes" id="UP000190080">
    <property type="component" value="Unassembled WGS sequence"/>
</dbReference>
<evidence type="ECO:0000313" key="11">
    <source>
        <dbReference type="Proteomes" id="UP000190080"/>
    </source>
</evidence>
<dbReference type="PANTHER" id="PTHR10434:SF64">
    <property type="entry name" value="1-ACYL-SN-GLYCEROL-3-PHOSPHATE ACYLTRANSFERASE-RELATED"/>
    <property type="match status" value="1"/>
</dbReference>
<dbReference type="CDD" id="cd07989">
    <property type="entry name" value="LPLAT_AGPAT-like"/>
    <property type="match status" value="1"/>
</dbReference>
<keyword evidence="11" id="KW-1185">Reference proteome</keyword>
<comment type="domain">
    <text evidence="7">The HXXXXD motif is essential for acyltransferase activity and may constitute the binding site for the phosphate moiety of the glycerol-3-phosphate.</text>
</comment>
<evidence type="ECO:0000256" key="6">
    <source>
        <dbReference type="ARBA" id="ARBA00023315"/>
    </source>
</evidence>
<accession>A0A1V4IPE5</accession>
<sequence>MIKFLWYCYFGLYVFMKTVCFAPKIMFLRKFKPEKADAYAFKIFKIMCTHVLVKSKTDLKVSGLENIPEGACVFAGNHEAIFDVFAVLPCMKSITGFIAKQSLGKLPAVAWWMRQAHSVFIDRDNPREGIKAINQAVENLKAGYSVIVFPEGTRSLKSEIAEFKRGSLKLALKANVPIVPFTVDGTYRVLEVGNKVRGNKAKIIFHEPIYVENLSREEQKNITEIVHDIVKKAL</sequence>
<dbReference type="GO" id="GO:0003841">
    <property type="term" value="F:1-acylglycerol-3-phosphate O-acyltransferase activity"/>
    <property type="evidence" value="ECO:0007669"/>
    <property type="project" value="UniProtKB-UniRule"/>
</dbReference>
<dbReference type="RefSeq" id="WP_079424211.1">
    <property type="nucleotide sequence ID" value="NZ_MZGV01000020.1"/>
</dbReference>
<dbReference type="OrthoDB" id="9803035at2"/>
<comment type="pathway">
    <text evidence="1">Lipid metabolism.</text>
</comment>
<dbReference type="AlphaFoldDB" id="A0A1V4IPE5"/>
<dbReference type="SMART" id="SM00563">
    <property type="entry name" value="PlsC"/>
    <property type="match status" value="1"/>
</dbReference>
<evidence type="ECO:0000259" key="9">
    <source>
        <dbReference type="SMART" id="SM00563"/>
    </source>
</evidence>
<comment type="catalytic activity">
    <reaction evidence="7">
        <text>a 1-acyl-sn-glycero-3-phosphate + an acyl-CoA = a 1,2-diacyl-sn-glycero-3-phosphate + CoA</text>
        <dbReference type="Rhea" id="RHEA:19709"/>
        <dbReference type="ChEBI" id="CHEBI:57287"/>
        <dbReference type="ChEBI" id="CHEBI:57970"/>
        <dbReference type="ChEBI" id="CHEBI:58342"/>
        <dbReference type="ChEBI" id="CHEBI:58608"/>
        <dbReference type="EC" id="2.3.1.51"/>
    </reaction>
</comment>
<feature type="domain" description="Phospholipid/glycerol acyltransferase" evidence="9">
    <location>
        <begin position="72"/>
        <end position="186"/>
    </location>
</feature>
<keyword evidence="7" id="KW-0594">Phospholipid biosynthesis</keyword>
<keyword evidence="5 7" id="KW-0443">Lipid metabolism</keyword>
<keyword evidence="6 7" id="KW-0012">Acyltransferase</keyword>
<keyword evidence="8" id="KW-1133">Transmembrane helix</keyword>